<dbReference type="EMBL" id="LR796419">
    <property type="protein sequence ID" value="CAB4142502.1"/>
    <property type="molecule type" value="Genomic_DNA"/>
</dbReference>
<evidence type="ECO:0000313" key="2">
    <source>
        <dbReference type="EMBL" id="CAB4211931.1"/>
    </source>
</evidence>
<accession>A0A6J5M8K0</accession>
<dbReference type="SUPFAM" id="SSF52540">
    <property type="entry name" value="P-loop containing nucleoside triphosphate hydrolases"/>
    <property type="match status" value="1"/>
</dbReference>
<reference evidence="1" key="1">
    <citation type="submission" date="2020-04" db="EMBL/GenBank/DDBJ databases">
        <authorList>
            <person name="Chiriac C."/>
            <person name="Salcher M."/>
            <person name="Ghai R."/>
            <person name="Kavagutti S V."/>
        </authorList>
    </citation>
    <scope>NUCLEOTIDE SEQUENCE</scope>
</reference>
<dbReference type="Gene3D" id="3.40.50.300">
    <property type="entry name" value="P-loop containing nucleotide triphosphate hydrolases"/>
    <property type="match status" value="1"/>
</dbReference>
<protein>
    <submittedName>
        <fullName evidence="1">Uncharacterized protein</fullName>
    </submittedName>
</protein>
<dbReference type="EMBL" id="LR797380">
    <property type="protein sequence ID" value="CAB4211931.1"/>
    <property type="molecule type" value="Genomic_DNA"/>
</dbReference>
<sequence length="203" mass="22993">MCNTSLLTIFEGPDGGGKTTAAKEYATLTSAQYIHHGSYKGLEDIGIKYVESILPALVGCYDVVLDRSWHSEKIYGDAFRNGADRLGDRVNALNELANMCGAVVILCLPPLENVLKTFNSRRGVEMLQSQKQMEQVYADYSRKFSRLTNENFQLEVVCYDYTTMRPWTPTALNSIRRKGKRSLLKVDNMLEMSQHLWEAISHE</sequence>
<organism evidence="1">
    <name type="scientific">uncultured Caudovirales phage</name>
    <dbReference type="NCBI Taxonomy" id="2100421"/>
    <lineage>
        <taxon>Viruses</taxon>
        <taxon>Duplodnaviria</taxon>
        <taxon>Heunggongvirae</taxon>
        <taxon>Uroviricota</taxon>
        <taxon>Caudoviricetes</taxon>
        <taxon>Peduoviridae</taxon>
        <taxon>Maltschvirus</taxon>
        <taxon>Maltschvirus maltsch</taxon>
    </lineage>
</organism>
<dbReference type="InterPro" id="IPR027417">
    <property type="entry name" value="P-loop_NTPase"/>
</dbReference>
<name>A0A6J5M8K0_9CAUD</name>
<proteinExistence type="predicted"/>
<evidence type="ECO:0000313" key="1">
    <source>
        <dbReference type="EMBL" id="CAB4142502.1"/>
    </source>
</evidence>
<gene>
    <name evidence="2" type="ORF">UFOVP1414_52</name>
    <name evidence="1" type="ORF">UFOVP442_25</name>
</gene>